<proteinExistence type="predicted"/>
<sequence>MEECEYFRGLPVPPMFKLLIELQFSSAGKFRCTASGDLVNMFQPTVSLATVAAHRQHAVFLKFPEDWDLVTPKWQPKEQLLEDYVTSLGSKLQHNAR</sequence>
<evidence type="ECO:0000313" key="2">
    <source>
        <dbReference type="Proteomes" id="UP000805193"/>
    </source>
</evidence>
<comment type="caution">
    <text evidence="1">The sequence shown here is derived from an EMBL/GenBank/DDBJ whole genome shotgun (WGS) entry which is preliminary data.</text>
</comment>
<gene>
    <name evidence="1" type="ORF">HPB47_004164</name>
</gene>
<protein>
    <submittedName>
        <fullName evidence="1">Uncharacterized protein</fullName>
    </submittedName>
</protein>
<organism evidence="1 2">
    <name type="scientific">Ixodes persulcatus</name>
    <name type="common">Taiga tick</name>
    <dbReference type="NCBI Taxonomy" id="34615"/>
    <lineage>
        <taxon>Eukaryota</taxon>
        <taxon>Metazoa</taxon>
        <taxon>Ecdysozoa</taxon>
        <taxon>Arthropoda</taxon>
        <taxon>Chelicerata</taxon>
        <taxon>Arachnida</taxon>
        <taxon>Acari</taxon>
        <taxon>Parasitiformes</taxon>
        <taxon>Ixodida</taxon>
        <taxon>Ixodoidea</taxon>
        <taxon>Ixodidae</taxon>
        <taxon>Ixodinae</taxon>
        <taxon>Ixodes</taxon>
    </lineage>
</organism>
<dbReference type="Proteomes" id="UP000805193">
    <property type="component" value="Unassembled WGS sequence"/>
</dbReference>
<accession>A0AC60PHK5</accession>
<dbReference type="EMBL" id="JABSTQ010010634">
    <property type="protein sequence ID" value="KAG0419370.1"/>
    <property type="molecule type" value="Genomic_DNA"/>
</dbReference>
<name>A0AC60PHK5_IXOPE</name>
<evidence type="ECO:0000313" key="1">
    <source>
        <dbReference type="EMBL" id="KAG0419370.1"/>
    </source>
</evidence>
<keyword evidence="2" id="KW-1185">Reference proteome</keyword>
<reference evidence="1 2" key="1">
    <citation type="journal article" date="2020" name="Cell">
        <title>Large-Scale Comparative Analyses of Tick Genomes Elucidate Their Genetic Diversity and Vector Capacities.</title>
        <authorList>
            <consortium name="Tick Genome and Microbiome Consortium (TIGMIC)"/>
            <person name="Jia N."/>
            <person name="Wang J."/>
            <person name="Shi W."/>
            <person name="Du L."/>
            <person name="Sun Y."/>
            <person name="Zhan W."/>
            <person name="Jiang J.F."/>
            <person name="Wang Q."/>
            <person name="Zhang B."/>
            <person name="Ji P."/>
            <person name="Bell-Sakyi L."/>
            <person name="Cui X.M."/>
            <person name="Yuan T.T."/>
            <person name="Jiang B.G."/>
            <person name="Yang W.F."/>
            <person name="Lam T.T."/>
            <person name="Chang Q.C."/>
            <person name="Ding S.J."/>
            <person name="Wang X.J."/>
            <person name="Zhu J.G."/>
            <person name="Ruan X.D."/>
            <person name="Zhao L."/>
            <person name="Wei J.T."/>
            <person name="Ye R.Z."/>
            <person name="Que T.C."/>
            <person name="Du C.H."/>
            <person name="Zhou Y.H."/>
            <person name="Cheng J.X."/>
            <person name="Dai P.F."/>
            <person name="Guo W.B."/>
            <person name="Han X.H."/>
            <person name="Huang E.J."/>
            <person name="Li L.F."/>
            <person name="Wei W."/>
            <person name="Gao Y.C."/>
            <person name="Liu J.Z."/>
            <person name="Shao H.Z."/>
            <person name="Wang X."/>
            <person name="Wang C.C."/>
            <person name="Yang T.C."/>
            <person name="Huo Q.B."/>
            <person name="Li W."/>
            <person name="Chen H.Y."/>
            <person name="Chen S.E."/>
            <person name="Zhou L.G."/>
            <person name="Ni X.B."/>
            <person name="Tian J.H."/>
            <person name="Sheng Y."/>
            <person name="Liu T."/>
            <person name="Pan Y.S."/>
            <person name="Xia L.Y."/>
            <person name="Li J."/>
            <person name="Zhao F."/>
            <person name="Cao W.C."/>
        </authorList>
    </citation>
    <scope>NUCLEOTIDE SEQUENCE [LARGE SCALE GENOMIC DNA]</scope>
    <source>
        <strain evidence="1">Iper-2018</strain>
    </source>
</reference>